<keyword evidence="1" id="KW-0472">Membrane</keyword>
<dbReference type="EMBL" id="JAKLTN010000001">
    <property type="protein sequence ID" value="MCG2576201.1"/>
    <property type="molecule type" value="Genomic_DNA"/>
</dbReference>
<keyword evidence="1" id="KW-0812">Transmembrane</keyword>
<keyword evidence="3" id="KW-1185">Reference proteome</keyword>
<sequence>MKALLNIVGKGLVLIVGLYAIVGGGTCIATFGWSVLALIGGLVMAFGGGILWLTFGASAKSQADKDRGR</sequence>
<evidence type="ECO:0000256" key="1">
    <source>
        <dbReference type="SAM" id="Phobius"/>
    </source>
</evidence>
<accession>A0ABS9JZ97</accession>
<dbReference type="Proteomes" id="UP001165384">
    <property type="component" value="Unassembled WGS sequence"/>
</dbReference>
<evidence type="ECO:0008006" key="4">
    <source>
        <dbReference type="Google" id="ProtNLM"/>
    </source>
</evidence>
<evidence type="ECO:0000313" key="3">
    <source>
        <dbReference type="Proteomes" id="UP001165384"/>
    </source>
</evidence>
<dbReference type="RefSeq" id="WP_275707848.1">
    <property type="nucleotide sequence ID" value="NZ_JAKLTN010000001.1"/>
</dbReference>
<evidence type="ECO:0000313" key="2">
    <source>
        <dbReference type="EMBL" id="MCG2576201.1"/>
    </source>
</evidence>
<organism evidence="2 3">
    <name type="scientific">Dechloromonas hankyongensis</name>
    <dbReference type="NCBI Taxonomy" id="2908002"/>
    <lineage>
        <taxon>Bacteria</taxon>
        <taxon>Pseudomonadati</taxon>
        <taxon>Pseudomonadota</taxon>
        <taxon>Betaproteobacteria</taxon>
        <taxon>Rhodocyclales</taxon>
        <taxon>Azonexaceae</taxon>
        <taxon>Dechloromonas</taxon>
    </lineage>
</organism>
<reference evidence="2" key="1">
    <citation type="submission" date="2022-01" db="EMBL/GenBank/DDBJ databases">
        <authorList>
            <person name="Jo J.-H."/>
            <person name="Im W.-T."/>
        </authorList>
    </citation>
    <scope>NUCLEOTIDE SEQUENCE</scope>
    <source>
        <strain evidence="2">XY25</strain>
    </source>
</reference>
<feature type="transmembrane region" description="Helical" evidence="1">
    <location>
        <begin position="37"/>
        <end position="59"/>
    </location>
</feature>
<comment type="caution">
    <text evidence="2">The sequence shown here is derived from an EMBL/GenBank/DDBJ whole genome shotgun (WGS) entry which is preliminary data.</text>
</comment>
<name>A0ABS9JZ97_9RHOO</name>
<proteinExistence type="predicted"/>
<protein>
    <recommendedName>
        <fullName evidence="4">DUF4175 domain-containing protein</fullName>
    </recommendedName>
</protein>
<feature type="transmembrane region" description="Helical" evidence="1">
    <location>
        <begin position="12"/>
        <end position="31"/>
    </location>
</feature>
<keyword evidence="1" id="KW-1133">Transmembrane helix</keyword>
<gene>
    <name evidence="2" type="ORF">LZ012_04240</name>
</gene>